<proteinExistence type="predicted"/>
<comment type="caution">
    <text evidence="2">The sequence shown here is derived from an EMBL/GenBank/DDBJ whole genome shotgun (WGS) entry which is preliminary data.</text>
</comment>
<accession>A0A9Q1C9E5</accession>
<evidence type="ECO:0000259" key="1">
    <source>
        <dbReference type="PROSITE" id="PS50181"/>
    </source>
</evidence>
<dbReference type="AlphaFoldDB" id="A0A9Q1C9E5"/>
<keyword evidence="3" id="KW-1185">Reference proteome</keyword>
<feature type="domain" description="F-box" evidence="1">
    <location>
        <begin position="75"/>
        <end position="121"/>
    </location>
</feature>
<evidence type="ECO:0000313" key="3">
    <source>
        <dbReference type="Proteomes" id="UP001152320"/>
    </source>
</evidence>
<gene>
    <name evidence="2" type="ORF">HOLleu_14776</name>
</gene>
<organism evidence="2 3">
    <name type="scientific">Holothuria leucospilota</name>
    <name type="common">Black long sea cucumber</name>
    <name type="synonym">Mertensiothuria leucospilota</name>
    <dbReference type="NCBI Taxonomy" id="206669"/>
    <lineage>
        <taxon>Eukaryota</taxon>
        <taxon>Metazoa</taxon>
        <taxon>Echinodermata</taxon>
        <taxon>Eleutherozoa</taxon>
        <taxon>Echinozoa</taxon>
        <taxon>Holothuroidea</taxon>
        <taxon>Aspidochirotacea</taxon>
        <taxon>Aspidochirotida</taxon>
        <taxon>Holothuriidae</taxon>
        <taxon>Holothuria</taxon>
    </lineage>
</organism>
<dbReference type="InterPro" id="IPR001810">
    <property type="entry name" value="F-box_dom"/>
</dbReference>
<dbReference type="PROSITE" id="PS50181">
    <property type="entry name" value="FBOX"/>
    <property type="match status" value="1"/>
</dbReference>
<name>A0A9Q1C9E5_HOLLE</name>
<dbReference type="PANTHER" id="PTHR16134">
    <property type="entry name" value="F-BOX/TPR REPEAT PROTEIN POF3"/>
    <property type="match status" value="1"/>
</dbReference>
<dbReference type="SMART" id="SM00256">
    <property type="entry name" value="FBOX"/>
    <property type="match status" value="1"/>
</dbReference>
<dbReference type="SUPFAM" id="SSF81383">
    <property type="entry name" value="F-box domain"/>
    <property type="match status" value="1"/>
</dbReference>
<sequence>MEAFHLGLHTHNEEVQTESQDTPDCDDADFPFPKHWKKRMLQTYTLTQEEYREIDTLEFPLDLTVVTHIVEELISVNINQLPDDILMQIFSHLDVRDRFRVAGVSRRFNNIIRDRFLWKTVDLRSCSGTLDGRTLHRLLTRYFLSGHLRVMYLPYRFATMGVLKRIGKSCKRLKTLSLSRKQLRPNLNFVVLPESLERIIFDECPFSSRYDYNHLELAGNVRSVVFTNYQKCFDLRRGVLKLKNIRELTIKNCHCFLGEGTLIDVSENNPELETISICGVPDLSDSNVQAICTHFKNVTRLILRQNIGLTEVCLNSLKTMKTLKTIDIGDNPQFDTETLERFLVEHSKINK</sequence>
<dbReference type="Gene3D" id="3.80.10.10">
    <property type="entry name" value="Ribonuclease Inhibitor"/>
    <property type="match status" value="1"/>
</dbReference>
<dbReference type="InterPro" id="IPR032675">
    <property type="entry name" value="LRR_dom_sf"/>
</dbReference>
<dbReference type="Pfam" id="PF12937">
    <property type="entry name" value="F-box-like"/>
    <property type="match status" value="1"/>
</dbReference>
<dbReference type="InterPro" id="IPR036047">
    <property type="entry name" value="F-box-like_dom_sf"/>
</dbReference>
<dbReference type="SUPFAM" id="SSF52047">
    <property type="entry name" value="RNI-like"/>
    <property type="match status" value="1"/>
</dbReference>
<reference evidence="2" key="1">
    <citation type="submission" date="2021-10" db="EMBL/GenBank/DDBJ databases">
        <title>Tropical sea cucumber genome reveals ecological adaptation and Cuvierian tubules defense mechanism.</title>
        <authorList>
            <person name="Chen T."/>
        </authorList>
    </citation>
    <scope>NUCLEOTIDE SEQUENCE</scope>
    <source>
        <strain evidence="2">Nanhai2018</strain>
        <tissue evidence="2">Muscle</tissue>
    </source>
</reference>
<protein>
    <submittedName>
        <fullName evidence="2">F-box/LRR-repeat protein 12</fullName>
    </submittedName>
</protein>
<dbReference type="Proteomes" id="UP001152320">
    <property type="component" value="Chromosome 6"/>
</dbReference>
<evidence type="ECO:0000313" key="2">
    <source>
        <dbReference type="EMBL" id="KAJ8040476.1"/>
    </source>
</evidence>
<dbReference type="EMBL" id="JAIZAY010000006">
    <property type="protein sequence ID" value="KAJ8040476.1"/>
    <property type="molecule type" value="Genomic_DNA"/>
</dbReference>
<dbReference type="OrthoDB" id="3219396at2759"/>
<dbReference type="PANTHER" id="PTHR16134:SF119">
    <property type="entry name" value="AT02038P-RELATED"/>
    <property type="match status" value="1"/>
</dbReference>